<feature type="transmembrane region" description="Helical" evidence="1">
    <location>
        <begin position="31"/>
        <end position="51"/>
    </location>
</feature>
<accession>A0A2K2F605</accession>
<name>A0A2K2F605_9CLOT</name>
<proteinExistence type="predicted"/>
<keyword evidence="1" id="KW-0812">Transmembrane</keyword>
<keyword evidence="3" id="KW-1185">Reference proteome</keyword>
<protein>
    <submittedName>
        <fullName evidence="2">Uncharacterized protein</fullName>
    </submittedName>
</protein>
<reference evidence="2 3" key="1">
    <citation type="submission" date="2017-06" db="EMBL/GenBank/DDBJ databases">
        <title>Investigating the central metabolism of Clostridium thermosuccinogenes.</title>
        <authorList>
            <person name="Koendjbiharie J.G."/>
            <person name="van Kranenburg R."/>
        </authorList>
    </citation>
    <scope>NUCLEOTIDE SEQUENCE [LARGE SCALE GENOMIC DNA]</scope>
    <source>
        <strain evidence="2 3">DSM 5806</strain>
    </source>
</reference>
<gene>
    <name evidence="2" type="ORF">CDQ84_00610</name>
</gene>
<keyword evidence="1" id="KW-1133">Transmembrane helix</keyword>
<dbReference type="KEGG" id="cthd:CDO33_16600"/>
<comment type="caution">
    <text evidence="2">The sequence shown here is derived from an EMBL/GenBank/DDBJ whole genome shotgun (WGS) entry which is preliminary data.</text>
</comment>
<dbReference type="EMBL" id="NIOJ01000001">
    <property type="protein sequence ID" value="PNU01543.1"/>
    <property type="molecule type" value="Genomic_DNA"/>
</dbReference>
<evidence type="ECO:0000256" key="1">
    <source>
        <dbReference type="SAM" id="Phobius"/>
    </source>
</evidence>
<keyword evidence="1" id="KW-0472">Membrane</keyword>
<sequence>MSILIIALVKALLRMWNMVLTLPAGTGLSAGRTAIVSLLFFTGISMAKKLFTYLFRGYLYIYVI</sequence>
<organism evidence="2 3">
    <name type="scientific">Clostridium thermosuccinogenes</name>
    <dbReference type="NCBI Taxonomy" id="84032"/>
    <lineage>
        <taxon>Bacteria</taxon>
        <taxon>Bacillati</taxon>
        <taxon>Bacillota</taxon>
        <taxon>Clostridia</taxon>
        <taxon>Eubacteriales</taxon>
        <taxon>Clostridiaceae</taxon>
        <taxon>Clostridium</taxon>
    </lineage>
</organism>
<evidence type="ECO:0000313" key="3">
    <source>
        <dbReference type="Proteomes" id="UP000236151"/>
    </source>
</evidence>
<dbReference type="Proteomes" id="UP000236151">
    <property type="component" value="Unassembled WGS sequence"/>
</dbReference>
<evidence type="ECO:0000313" key="2">
    <source>
        <dbReference type="EMBL" id="PNU01543.1"/>
    </source>
</evidence>
<dbReference type="AlphaFoldDB" id="A0A2K2F605"/>